<feature type="transmembrane region" description="Helical" evidence="6">
    <location>
        <begin position="123"/>
        <end position="141"/>
    </location>
</feature>
<evidence type="ECO:0000313" key="7">
    <source>
        <dbReference type="EMBL" id="WEK46688.1"/>
    </source>
</evidence>
<dbReference type="Pfam" id="PF02588">
    <property type="entry name" value="YitT_membrane"/>
    <property type="match status" value="1"/>
</dbReference>
<keyword evidence="2" id="KW-1003">Cell membrane</keyword>
<feature type="transmembrane region" description="Helical" evidence="6">
    <location>
        <begin position="162"/>
        <end position="182"/>
    </location>
</feature>
<organism evidence="7 8">
    <name type="scientific">Candidatus Andeanibacterium colombiense</name>
    <dbReference type="NCBI Taxonomy" id="3121345"/>
    <lineage>
        <taxon>Bacteria</taxon>
        <taxon>Pseudomonadati</taxon>
        <taxon>Pseudomonadota</taxon>
        <taxon>Alphaproteobacteria</taxon>
        <taxon>Sphingomonadales</taxon>
        <taxon>Sphingomonadaceae</taxon>
        <taxon>Candidatus Andeanibacterium</taxon>
    </lineage>
</organism>
<sequence length="215" mass="22487">MSAYPAGLMADLADPSSDPTEHSLLEDAYALVTGTTLIAIGMVLMKVAGIVTAGVAGLALLVSYQTGWSVGLLFLLINLPFLALGFFTLGRTFFVKTSAAILLILVLVQIMQAATVIRQVHPAFAALAGGTVIGMGILALVRHNCGVGGANIVALWLQKSRGWNVGRLGLALDALILTIAATEIPLGRLGWSFLSVVAINGILIAYHRPGRYLGH</sequence>
<feature type="transmembrane region" description="Helical" evidence="6">
    <location>
        <begin position="37"/>
        <end position="62"/>
    </location>
</feature>
<accession>A0AAJ6BPI1</accession>
<keyword evidence="5 6" id="KW-0472">Membrane</keyword>
<dbReference type="AlphaFoldDB" id="A0AAJ6BPI1"/>
<evidence type="ECO:0000313" key="8">
    <source>
        <dbReference type="Proteomes" id="UP001218362"/>
    </source>
</evidence>
<evidence type="ECO:0000256" key="4">
    <source>
        <dbReference type="ARBA" id="ARBA00022989"/>
    </source>
</evidence>
<evidence type="ECO:0000256" key="1">
    <source>
        <dbReference type="ARBA" id="ARBA00004651"/>
    </source>
</evidence>
<evidence type="ECO:0000256" key="3">
    <source>
        <dbReference type="ARBA" id="ARBA00022692"/>
    </source>
</evidence>
<dbReference type="KEGG" id="acob:P0Y56_17040"/>
<feature type="transmembrane region" description="Helical" evidence="6">
    <location>
        <begin position="188"/>
        <end position="206"/>
    </location>
</feature>
<feature type="transmembrane region" description="Helical" evidence="6">
    <location>
        <begin position="68"/>
        <end position="87"/>
    </location>
</feature>
<dbReference type="PANTHER" id="PTHR33545:SF5">
    <property type="entry name" value="UPF0750 MEMBRANE PROTEIN YITT"/>
    <property type="match status" value="1"/>
</dbReference>
<name>A0AAJ6BPI1_9SPHN</name>
<gene>
    <name evidence="7" type="ORF">P0Y56_17040</name>
</gene>
<feature type="transmembrane region" description="Helical" evidence="6">
    <location>
        <begin position="99"/>
        <end position="117"/>
    </location>
</feature>
<dbReference type="InterPro" id="IPR051461">
    <property type="entry name" value="UPF0750_membrane"/>
</dbReference>
<evidence type="ECO:0000256" key="2">
    <source>
        <dbReference type="ARBA" id="ARBA00022475"/>
    </source>
</evidence>
<keyword evidence="3 6" id="KW-0812">Transmembrane</keyword>
<keyword evidence="4 6" id="KW-1133">Transmembrane helix</keyword>
<proteinExistence type="predicted"/>
<dbReference type="PANTHER" id="PTHR33545">
    <property type="entry name" value="UPF0750 MEMBRANE PROTEIN YITT-RELATED"/>
    <property type="match status" value="1"/>
</dbReference>
<evidence type="ECO:0000256" key="5">
    <source>
        <dbReference type="ARBA" id="ARBA00023136"/>
    </source>
</evidence>
<dbReference type="InterPro" id="IPR003740">
    <property type="entry name" value="YitT"/>
</dbReference>
<dbReference type="GO" id="GO:0005886">
    <property type="term" value="C:plasma membrane"/>
    <property type="evidence" value="ECO:0007669"/>
    <property type="project" value="UniProtKB-SubCell"/>
</dbReference>
<protein>
    <submittedName>
        <fullName evidence="7">YitT family protein</fullName>
    </submittedName>
</protein>
<dbReference type="Proteomes" id="UP001218362">
    <property type="component" value="Chromosome"/>
</dbReference>
<reference evidence="7" key="1">
    <citation type="submission" date="2023-03" db="EMBL/GenBank/DDBJ databases">
        <title>Andean soil-derived lignocellulolytic bacterial consortium as a source of novel taxa and putative plastic-active enzymes.</title>
        <authorList>
            <person name="Diaz-Garcia L."/>
            <person name="Chuvochina M."/>
            <person name="Feuerriegel G."/>
            <person name="Bunk B."/>
            <person name="Sproer C."/>
            <person name="Streit W.R."/>
            <person name="Rodriguez L.M."/>
            <person name="Overmann J."/>
            <person name="Jimenez D.J."/>
        </authorList>
    </citation>
    <scope>NUCLEOTIDE SEQUENCE</scope>
    <source>
        <strain evidence="7">MAG 26</strain>
    </source>
</reference>
<evidence type="ECO:0000256" key="6">
    <source>
        <dbReference type="SAM" id="Phobius"/>
    </source>
</evidence>
<comment type="subcellular location">
    <subcellularLocation>
        <location evidence="1">Cell membrane</location>
        <topology evidence="1">Multi-pass membrane protein</topology>
    </subcellularLocation>
</comment>
<dbReference type="EMBL" id="CP119316">
    <property type="protein sequence ID" value="WEK46688.1"/>
    <property type="molecule type" value="Genomic_DNA"/>
</dbReference>